<dbReference type="AlphaFoldDB" id="A0A062VAV9"/>
<evidence type="ECO:0000256" key="3">
    <source>
        <dbReference type="ARBA" id="ARBA00022605"/>
    </source>
</evidence>
<reference evidence="9 10" key="1">
    <citation type="journal article" date="2013" name="Nature">
        <title>Anaerobic oxidation of methane coupled to nitrate reduction in a novel archaeal lineage.</title>
        <authorList>
            <person name="Haroon M.F."/>
            <person name="Hu S."/>
            <person name="Shi Y."/>
            <person name="Imelfort M."/>
            <person name="Keller J."/>
            <person name="Hugenholtz P."/>
            <person name="Yuan Z."/>
            <person name="Tyson G.W."/>
        </authorList>
    </citation>
    <scope>NUCLEOTIDE SEQUENCE [LARGE SCALE GENOMIC DNA]</scope>
    <source>
        <strain evidence="9 10">ANME-2d</strain>
    </source>
</reference>
<evidence type="ECO:0000256" key="1">
    <source>
        <dbReference type="ARBA" id="ARBA00001933"/>
    </source>
</evidence>
<dbReference type="Gene3D" id="3.90.1150.10">
    <property type="entry name" value="Aspartate Aminotransferase, domain 1"/>
    <property type="match status" value="1"/>
</dbReference>
<dbReference type="InterPro" id="IPR004839">
    <property type="entry name" value="Aminotransferase_I/II_large"/>
</dbReference>
<dbReference type="EMBL" id="JMIY01000001">
    <property type="protein sequence ID" value="KCZ73658.1"/>
    <property type="molecule type" value="Genomic_DNA"/>
</dbReference>
<dbReference type="Proteomes" id="UP000027153">
    <property type="component" value="Unassembled WGS sequence"/>
</dbReference>
<dbReference type="UniPathway" id="UPA00031">
    <property type="reaction ID" value="UER00012"/>
</dbReference>
<keyword evidence="2 7" id="KW-0032">Aminotransferase</keyword>
<dbReference type="InterPro" id="IPR015424">
    <property type="entry name" value="PyrdxlP-dep_Trfase"/>
</dbReference>
<comment type="pathway">
    <text evidence="7">Amino-acid biosynthesis; L-histidine biosynthesis; L-histidine from 5-phospho-alpha-D-ribose 1-diphosphate: step 7/9.</text>
</comment>
<name>A0A062VAV9_9EURY</name>
<sequence length="364" mass="40140">MGFDTLLRPAVRDIEEYVPGKSIEEIARKYGLDPAGIIKLGSNENPLGPSPRAVAAIREKAERIHIYPPSDALELRSAISGSTGYKVDNIVVSGNGMDGILDTVMRLFMSQGAETIIPLPTFSYYDIATLANGGKPVFVERDANFKIRYQDILDKVNNNTRMIFLCSPNNPSGNVTSEEEVRQILESVNAIVFIDEAYVDFAQTNLAGLVREYENIVIGRTFSKVFGLAGMRLGYALVPEWLSREYMKVMTPFSVDVLSLEAGIAALNDKEHLKMSIETVRKGRIQLTRGLEPYCKVYPSEANFILIDVSPHTATGISESLLKRGIIVRDCTSFRGAGRSLIRISVGTQEQNQKVIDTLQGIGL</sequence>
<protein>
    <recommendedName>
        <fullName evidence="7">Histidinol-phosphate aminotransferase</fullName>
        <ecNumber evidence="7">2.6.1.9</ecNumber>
    </recommendedName>
    <alternativeName>
        <fullName evidence="7">Imidazole acetol-phosphate transaminase</fullName>
    </alternativeName>
</protein>
<dbReference type="GO" id="GO:0004400">
    <property type="term" value="F:histidinol-phosphate transaminase activity"/>
    <property type="evidence" value="ECO:0007669"/>
    <property type="project" value="UniProtKB-UniRule"/>
</dbReference>
<comment type="cofactor">
    <cofactor evidence="1 7">
        <name>pyridoxal 5'-phosphate</name>
        <dbReference type="ChEBI" id="CHEBI:597326"/>
    </cofactor>
</comment>
<dbReference type="Gene3D" id="3.40.640.10">
    <property type="entry name" value="Type I PLP-dependent aspartate aminotransferase-like (Major domain)"/>
    <property type="match status" value="1"/>
</dbReference>
<keyword evidence="6 7" id="KW-0368">Histidine biosynthesis</keyword>
<evidence type="ECO:0000256" key="6">
    <source>
        <dbReference type="ARBA" id="ARBA00023102"/>
    </source>
</evidence>
<dbReference type="OrthoDB" id="9929at2157"/>
<dbReference type="InterPro" id="IPR015422">
    <property type="entry name" value="PyrdxlP-dep_Trfase_small"/>
</dbReference>
<comment type="similarity">
    <text evidence="7">Belongs to the class-II pyridoxal-phosphate-dependent aminotransferase family. Histidinol-phosphate aminotransferase subfamily.</text>
</comment>
<dbReference type="GO" id="GO:0030170">
    <property type="term" value="F:pyridoxal phosphate binding"/>
    <property type="evidence" value="ECO:0007669"/>
    <property type="project" value="InterPro"/>
</dbReference>
<dbReference type="PANTHER" id="PTHR42885:SF2">
    <property type="entry name" value="HISTIDINOL-PHOSPHATE AMINOTRANSFERASE"/>
    <property type="match status" value="1"/>
</dbReference>
<evidence type="ECO:0000256" key="7">
    <source>
        <dbReference type="HAMAP-Rule" id="MF_01023"/>
    </source>
</evidence>
<feature type="modified residue" description="N6-(pyridoxal phosphate)lysine" evidence="7">
    <location>
        <position position="224"/>
    </location>
</feature>
<evidence type="ECO:0000313" key="10">
    <source>
        <dbReference type="Proteomes" id="UP000027153"/>
    </source>
</evidence>
<gene>
    <name evidence="7" type="primary">hisC</name>
    <name evidence="9" type="ORF">ANME2D_00730</name>
</gene>
<dbReference type="GO" id="GO:0000105">
    <property type="term" value="P:L-histidine biosynthetic process"/>
    <property type="evidence" value="ECO:0007669"/>
    <property type="project" value="UniProtKB-UniRule"/>
</dbReference>
<dbReference type="Pfam" id="PF00155">
    <property type="entry name" value="Aminotran_1_2"/>
    <property type="match status" value="1"/>
</dbReference>
<keyword evidence="4 7" id="KW-0808">Transferase</keyword>
<dbReference type="PATRIC" id="fig|1392998.3.peg.339"/>
<feature type="domain" description="Aminotransferase class I/classII large" evidence="8">
    <location>
        <begin position="37"/>
        <end position="359"/>
    </location>
</feature>
<dbReference type="EC" id="2.6.1.9" evidence="7"/>
<keyword evidence="3 7" id="KW-0028">Amino-acid biosynthesis</keyword>
<keyword evidence="10" id="KW-1185">Reference proteome</keyword>
<proteinExistence type="inferred from homology"/>
<dbReference type="RefSeq" id="WP_048089138.1">
    <property type="nucleotide sequence ID" value="NZ_JMIY01000001.1"/>
</dbReference>
<organism evidence="9 10">
    <name type="scientific">Candidatus Methanoperedens nitratireducens</name>
    <dbReference type="NCBI Taxonomy" id="1392998"/>
    <lineage>
        <taxon>Archaea</taxon>
        <taxon>Methanobacteriati</taxon>
        <taxon>Methanobacteriota</taxon>
        <taxon>Stenosarchaea group</taxon>
        <taxon>Methanomicrobia</taxon>
        <taxon>Methanosarcinales</taxon>
        <taxon>ANME-2 cluster</taxon>
        <taxon>Candidatus Methanoperedentaceae</taxon>
        <taxon>Candidatus Methanoperedens</taxon>
    </lineage>
</organism>
<evidence type="ECO:0000256" key="5">
    <source>
        <dbReference type="ARBA" id="ARBA00022898"/>
    </source>
</evidence>
<evidence type="ECO:0000256" key="4">
    <source>
        <dbReference type="ARBA" id="ARBA00022679"/>
    </source>
</evidence>
<dbReference type="HAMAP" id="MF_01023">
    <property type="entry name" value="HisC_aminotrans_2"/>
    <property type="match status" value="1"/>
</dbReference>
<dbReference type="PANTHER" id="PTHR42885">
    <property type="entry name" value="HISTIDINOL-PHOSPHATE AMINOTRANSFERASE-RELATED"/>
    <property type="match status" value="1"/>
</dbReference>
<keyword evidence="5 7" id="KW-0663">Pyridoxal phosphate</keyword>
<dbReference type="SUPFAM" id="SSF53383">
    <property type="entry name" value="PLP-dependent transferases"/>
    <property type="match status" value="1"/>
</dbReference>
<evidence type="ECO:0000259" key="8">
    <source>
        <dbReference type="Pfam" id="PF00155"/>
    </source>
</evidence>
<dbReference type="NCBIfam" id="TIGR01141">
    <property type="entry name" value="hisC"/>
    <property type="match status" value="1"/>
</dbReference>
<evidence type="ECO:0000313" key="9">
    <source>
        <dbReference type="EMBL" id="KCZ73658.1"/>
    </source>
</evidence>
<comment type="catalytic activity">
    <reaction evidence="7">
        <text>L-histidinol phosphate + 2-oxoglutarate = 3-(imidazol-4-yl)-2-oxopropyl phosphate + L-glutamate</text>
        <dbReference type="Rhea" id="RHEA:23744"/>
        <dbReference type="ChEBI" id="CHEBI:16810"/>
        <dbReference type="ChEBI" id="CHEBI:29985"/>
        <dbReference type="ChEBI" id="CHEBI:57766"/>
        <dbReference type="ChEBI" id="CHEBI:57980"/>
        <dbReference type="EC" id="2.6.1.9"/>
    </reaction>
</comment>
<evidence type="ECO:0000256" key="2">
    <source>
        <dbReference type="ARBA" id="ARBA00022576"/>
    </source>
</evidence>
<dbReference type="InterPro" id="IPR005861">
    <property type="entry name" value="HisP_aminotrans"/>
</dbReference>
<comment type="caution">
    <text evidence="9">The sequence shown here is derived from an EMBL/GenBank/DDBJ whole genome shotgun (WGS) entry which is preliminary data.</text>
</comment>
<dbReference type="CDD" id="cd00609">
    <property type="entry name" value="AAT_like"/>
    <property type="match status" value="1"/>
</dbReference>
<dbReference type="InterPro" id="IPR015421">
    <property type="entry name" value="PyrdxlP-dep_Trfase_major"/>
</dbReference>
<accession>A0A062VAV9</accession>